<dbReference type="Proteomes" id="UP000041314">
    <property type="component" value="Unassembled WGS sequence"/>
</dbReference>
<evidence type="ECO:0000313" key="1">
    <source>
        <dbReference type="EMBL" id="CNU18083.1"/>
    </source>
</evidence>
<dbReference type="EMBL" id="CQPA01000013">
    <property type="protein sequence ID" value="CNU18083.1"/>
    <property type="molecule type" value="Genomic_DNA"/>
</dbReference>
<protein>
    <submittedName>
        <fullName evidence="1">Uncharacterized protein</fullName>
    </submittedName>
</protein>
<organism evidence="1 2">
    <name type="scientific">Salmonella enterica subsp. enterica serovar Bovismorbificans</name>
    <dbReference type="NCBI Taxonomy" id="58097"/>
    <lineage>
        <taxon>Bacteria</taxon>
        <taxon>Pseudomonadati</taxon>
        <taxon>Pseudomonadota</taxon>
        <taxon>Gammaproteobacteria</taxon>
        <taxon>Enterobacterales</taxon>
        <taxon>Enterobacteriaceae</taxon>
        <taxon>Salmonella</taxon>
    </lineage>
</organism>
<proteinExistence type="predicted"/>
<dbReference type="AlphaFoldDB" id="A0A655CKZ4"/>
<name>A0A655CKZ4_SALET</name>
<gene>
    <name evidence="1" type="ORF">ERS008198_02123</name>
</gene>
<accession>A0A655CKZ4</accession>
<evidence type="ECO:0000313" key="2">
    <source>
        <dbReference type="Proteomes" id="UP000041314"/>
    </source>
</evidence>
<reference evidence="1 2" key="1">
    <citation type="submission" date="2015-03" db="EMBL/GenBank/DDBJ databases">
        <authorList>
            <consortium name="Pathogen Informatics"/>
        </authorList>
    </citation>
    <scope>NUCLEOTIDE SEQUENCE [LARGE SCALE GENOMIC DNA]</scope>
    <source>
        <strain evidence="1 2">A1104</strain>
    </source>
</reference>
<sequence>MRFAVVHFTRGANQSRLLRILRHNKPRIDRNAVPANAWARLQNIDARMAVRQADQFPDVNPLFGANQRQFIRKGDIHITEAIFRQLAHLCGARVGDNAFALKENFVQRAGASRTYWRHTANHAVIFNKFHHHLTRQHTLRTIGNIHVGLLARLLGKGQIRAHPGQPASHLLRCADRRC</sequence>